<dbReference type="CDD" id="cd00118">
    <property type="entry name" value="LysM"/>
    <property type="match status" value="1"/>
</dbReference>
<dbReference type="PROSITE" id="PS51109">
    <property type="entry name" value="G5"/>
    <property type="match status" value="1"/>
</dbReference>
<dbReference type="InterPro" id="IPR018392">
    <property type="entry name" value="LysM"/>
</dbReference>
<dbReference type="EMBL" id="CP032418">
    <property type="protein sequence ID" value="AYC28401.1"/>
    <property type="molecule type" value="Genomic_DNA"/>
</dbReference>
<reference evidence="5" key="1">
    <citation type="submission" date="2018-09" db="EMBL/GenBank/DDBJ databases">
        <authorList>
            <person name="Zhu H."/>
        </authorList>
    </citation>
    <scope>NUCLEOTIDE SEQUENCE [LARGE SCALE GENOMIC DNA]</scope>
    <source>
        <strain evidence="5">K2R23-3</strain>
    </source>
</reference>
<dbReference type="InterPro" id="IPR011055">
    <property type="entry name" value="Dup_hybrid_motif"/>
</dbReference>
<evidence type="ECO:0000313" key="4">
    <source>
        <dbReference type="EMBL" id="AYC28401.1"/>
    </source>
</evidence>
<dbReference type="KEGG" id="paek:D3873_00390"/>
<dbReference type="Gene3D" id="2.20.230.10">
    <property type="entry name" value="Resuscitation-promoting factor rpfb"/>
    <property type="match status" value="1"/>
</dbReference>
<dbReference type="Proteomes" id="UP000265725">
    <property type="component" value="Chromosome"/>
</dbReference>
<dbReference type="PANTHER" id="PTHR21666:SF270">
    <property type="entry name" value="MUREIN HYDROLASE ACTIVATOR ENVC"/>
    <property type="match status" value="1"/>
</dbReference>
<evidence type="ECO:0000259" key="3">
    <source>
        <dbReference type="PROSITE" id="PS51782"/>
    </source>
</evidence>
<dbReference type="InterPro" id="IPR050570">
    <property type="entry name" value="Cell_wall_metabolism_enzyme"/>
</dbReference>
<gene>
    <name evidence="4" type="ORF">D3873_00390</name>
</gene>
<dbReference type="Pfam" id="PF07501">
    <property type="entry name" value="G5"/>
    <property type="match status" value="1"/>
</dbReference>
<dbReference type="PROSITE" id="PS51782">
    <property type="entry name" value="LYSM"/>
    <property type="match status" value="1"/>
</dbReference>
<dbReference type="InterPro" id="IPR036779">
    <property type="entry name" value="LysM_dom_sf"/>
</dbReference>
<evidence type="ECO:0000259" key="2">
    <source>
        <dbReference type="PROSITE" id="PS51109"/>
    </source>
</evidence>
<dbReference type="OrthoDB" id="9805070at2"/>
<dbReference type="Pfam" id="PF01551">
    <property type="entry name" value="Peptidase_M23"/>
    <property type="match status" value="1"/>
</dbReference>
<dbReference type="SMART" id="SM00257">
    <property type="entry name" value="LysM"/>
    <property type="match status" value="1"/>
</dbReference>
<evidence type="ECO:0000256" key="1">
    <source>
        <dbReference type="ARBA" id="ARBA00022729"/>
    </source>
</evidence>
<protein>
    <submittedName>
        <fullName evidence="4">M23 family metallopeptidase</fullName>
    </submittedName>
</protein>
<feature type="domain" description="G5" evidence="2">
    <location>
        <begin position="281"/>
        <end position="361"/>
    </location>
</feature>
<dbReference type="SMART" id="SM01208">
    <property type="entry name" value="G5"/>
    <property type="match status" value="1"/>
</dbReference>
<keyword evidence="5" id="KW-1185">Reference proteome</keyword>
<dbReference type="PANTHER" id="PTHR21666">
    <property type="entry name" value="PEPTIDASE-RELATED"/>
    <property type="match status" value="1"/>
</dbReference>
<dbReference type="Gene3D" id="2.70.70.10">
    <property type="entry name" value="Glucose Permease (Domain IIA)"/>
    <property type="match status" value="1"/>
</dbReference>
<dbReference type="AlphaFoldDB" id="A0A385YPN5"/>
<evidence type="ECO:0000313" key="5">
    <source>
        <dbReference type="Proteomes" id="UP000265725"/>
    </source>
</evidence>
<accession>A0A385YPN5</accession>
<dbReference type="InterPro" id="IPR016047">
    <property type="entry name" value="M23ase_b-sheet_dom"/>
</dbReference>
<dbReference type="Pfam" id="PF01476">
    <property type="entry name" value="LysM"/>
    <property type="match status" value="1"/>
</dbReference>
<organism evidence="4 5">
    <name type="scientific">Paenisporosarcina cavernae</name>
    <dbReference type="NCBI Taxonomy" id="2320858"/>
    <lineage>
        <taxon>Bacteria</taxon>
        <taxon>Bacillati</taxon>
        <taxon>Bacillota</taxon>
        <taxon>Bacilli</taxon>
        <taxon>Bacillales</taxon>
        <taxon>Caryophanaceae</taxon>
        <taxon>Paenisporosarcina</taxon>
    </lineage>
</organism>
<feature type="domain" description="LysM" evidence="3">
    <location>
        <begin position="229"/>
        <end position="274"/>
    </location>
</feature>
<dbReference type="InterPro" id="IPR011098">
    <property type="entry name" value="G5_dom"/>
</dbReference>
<dbReference type="SUPFAM" id="SSF51261">
    <property type="entry name" value="Duplicated hybrid motif"/>
    <property type="match status" value="1"/>
</dbReference>
<dbReference type="CDD" id="cd12797">
    <property type="entry name" value="M23_peptidase"/>
    <property type="match status" value="1"/>
</dbReference>
<sequence>MGLKRNMGWKSPVDFTTYRSSNMVKKAAVTALLASSFTFNIGFAKDSEDGVLQEIYHVYAGNEYVGAISDEEAVDEIIDAKQEEMSNQFTELTFTDDANVKIVPEQVFDATTNDAQTLTNLSDSIEVNASAFGLAVNDEMAVYVKDREAYDNVIKQLKLSAVSEKELNELEARKQSQESLPPLKENETRIIDVLLSEKISGVTQSVKPEEVMSVEDAVTFLKKGTLEEKTYNVQAGDVFGSIASKFNLSGDQLSDLNPGITADSVLQIGQALKVTALKPLVNVQVIKEKKVHEKVAAQKQVEESNAMLKGETKVKQEGVDGVNEMTYTIREINGQRVGKSLKEEKVLKEVKNEIIVKGTKVIPNLGTGTYVWPTQGGYVSSGMGARWGRTHRGTDIARPSGNSIFAIDNGTVTFAGWDGTYGNKIVVNHNNGMTSTYAHLSKINVSIGQTVGQGQTIGVMGSTGRSTGKHLHIEMTRNGALVNALSYIR</sequence>
<dbReference type="SUPFAM" id="SSF54106">
    <property type="entry name" value="LysM domain"/>
    <property type="match status" value="1"/>
</dbReference>
<name>A0A385YPN5_9BACL</name>
<keyword evidence="1" id="KW-0732">Signal</keyword>
<dbReference type="GO" id="GO:0004222">
    <property type="term" value="F:metalloendopeptidase activity"/>
    <property type="evidence" value="ECO:0007669"/>
    <property type="project" value="TreeGrafter"/>
</dbReference>
<dbReference type="Gene3D" id="3.10.350.10">
    <property type="entry name" value="LysM domain"/>
    <property type="match status" value="1"/>
</dbReference>
<proteinExistence type="predicted"/>
<dbReference type="RefSeq" id="WP_119882146.1">
    <property type="nucleotide sequence ID" value="NZ_CP032418.1"/>
</dbReference>